<evidence type="ECO:0000313" key="2">
    <source>
        <dbReference type="EMBL" id="KKL06404.1"/>
    </source>
</evidence>
<accession>A0A0F9AA23</accession>
<reference evidence="2" key="1">
    <citation type="journal article" date="2015" name="Nature">
        <title>Complex archaea that bridge the gap between prokaryotes and eukaryotes.</title>
        <authorList>
            <person name="Spang A."/>
            <person name="Saw J.H."/>
            <person name="Jorgensen S.L."/>
            <person name="Zaremba-Niedzwiedzka K."/>
            <person name="Martijn J."/>
            <person name="Lind A.E."/>
            <person name="van Eijk R."/>
            <person name="Schleper C."/>
            <person name="Guy L."/>
            <person name="Ettema T.J."/>
        </authorList>
    </citation>
    <scope>NUCLEOTIDE SEQUENCE</scope>
</reference>
<proteinExistence type="predicted"/>
<organism evidence="2">
    <name type="scientific">marine sediment metagenome</name>
    <dbReference type="NCBI Taxonomy" id="412755"/>
    <lineage>
        <taxon>unclassified sequences</taxon>
        <taxon>metagenomes</taxon>
        <taxon>ecological metagenomes</taxon>
    </lineage>
</organism>
<feature type="compositionally biased region" description="Basic residues" evidence="1">
    <location>
        <begin position="51"/>
        <end position="68"/>
    </location>
</feature>
<gene>
    <name evidence="3" type="ORF">LCGC14_2395890</name>
    <name evidence="2" type="ORF">LCGC14_2596390</name>
</gene>
<evidence type="ECO:0000256" key="1">
    <source>
        <dbReference type="SAM" id="MobiDB-lite"/>
    </source>
</evidence>
<dbReference type="EMBL" id="LAZR01043719">
    <property type="protein sequence ID" value="KKL06404.1"/>
    <property type="molecule type" value="Genomic_DNA"/>
</dbReference>
<feature type="region of interest" description="Disordered" evidence="1">
    <location>
        <begin position="42"/>
        <end position="70"/>
    </location>
</feature>
<sequence>MRICKNVDCGKEFEPNTGKQLFCSRKCAVYYHLRTEKAKRTRAEYRQSDHGKRKTWKRKSRYRQTKKGKQTEIAYRQSNKGKQSVKKRLARYVLKYPERRKAHDIARKIIRQECLIIGCGNLGERHHPDYLKPLKVIFLCRHHHRDLHTNAKFNAV</sequence>
<comment type="caution">
    <text evidence="2">The sequence shown here is derived from an EMBL/GenBank/DDBJ whole genome shotgun (WGS) entry which is preliminary data.</text>
</comment>
<dbReference type="AlphaFoldDB" id="A0A0F9AA23"/>
<name>A0A0F9AA23_9ZZZZ</name>
<protein>
    <recommendedName>
        <fullName evidence="4">TRASH domain-containing protein</fullName>
    </recommendedName>
</protein>
<evidence type="ECO:0008006" key="4">
    <source>
        <dbReference type="Google" id="ProtNLM"/>
    </source>
</evidence>
<dbReference type="EMBL" id="LAZR01035858">
    <property type="protein sequence ID" value="KKL26381.1"/>
    <property type="molecule type" value="Genomic_DNA"/>
</dbReference>
<evidence type="ECO:0000313" key="3">
    <source>
        <dbReference type="EMBL" id="KKL26381.1"/>
    </source>
</evidence>